<proteinExistence type="predicted"/>
<keyword evidence="2" id="KW-0472">Membrane</keyword>
<keyword evidence="2" id="KW-0812">Transmembrane</keyword>
<organism evidence="3 4">
    <name type="scientific">Amniculicola lignicola CBS 123094</name>
    <dbReference type="NCBI Taxonomy" id="1392246"/>
    <lineage>
        <taxon>Eukaryota</taxon>
        <taxon>Fungi</taxon>
        <taxon>Dikarya</taxon>
        <taxon>Ascomycota</taxon>
        <taxon>Pezizomycotina</taxon>
        <taxon>Dothideomycetes</taxon>
        <taxon>Pleosporomycetidae</taxon>
        <taxon>Pleosporales</taxon>
        <taxon>Amniculicolaceae</taxon>
        <taxon>Amniculicola</taxon>
    </lineage>
</organism>
<feature type="compositionally biased region" description="Polar residues" evidence="1">
    <location>
        <begin position="428"/>
        <end position="442"/>
    </location>
</feature>
<evidence type="ECO:0000313" key="4">
    <source>
        <dbReference type="Proteomes" id="UP000799779"/>
    </source>
</evidence>
<evidence type="ECO:0000256" key="1">
    <source>
        <dbReference type="SAM" id="MobiDB-lite"/>
    </source>
</evidence>
<evidence type="ECO:0000313" key="3">
    <source>
        <dbReference type="EMBL" id="KAF2004186.1"/>
    </source>
</evidence>
<feature type="compositionally biased region" description="Polar residues" evidence="1">
    <location>
        <begin position="242"/>
        <end position="281"/>
    </location>
</feature>
<name>A0A6A5X1L2_9PLEO</name>
<keyword evidence="4" id="KW-1185">Reference proteome</keyword>
<evidence type="ECO:0000256" key="2">
    <source>
        <dbReference type="SAM" id="Phobius"/>
    </source>
</evidence>
<feature type="compositionally biased region" description="Basic and acidic residues" evidence="1">
    <location>
        <begin position="173"/>
        <end position="190"/>
    </location>
</feature>
<dbReference type="OrthoDB" id="5411141at2759"/>
<keyword evidence="2" id="KW-1133">Transmembrane helix</keyword>
<feature type="region of interest" description="Disordered" evidence="1">
    <location>
        <begin position="156"/>
        <end position="358"/>
    </location>
</feature>
<feature type="region of interest" description="Disordered" evidence="1">
    <location>
        <begin position="426"/>
        <end position="460"/>
    </location>
</feature>
<dbReference type="AlphaFoldDB" id="A0A6A5X1L2"/>
<dbReference type="Proteomes" id="UP000799779">
    <property type="component" value="Unassembled WGS sequence"/>
</dbReference>
<dbReference type="EMBL" id="ML977568">
    <property type="protein sequence ID" value="KAF2004186.1"/>
    <property type="molecule type" value="Genomic_DNA"/>
</dbReference>
<feature type="compositionally biased region" description="Polar residues" evidence="1">
    <location>
        <begin position="344"/>
        <end position="358"/>
    </location>
</feature>
<sequence>MPVAGLRGTDDRVEFVIVRQSGVEGVEHPDKRDYSLVPTGTVIDTIANLKRDDDDDDDNDFNPPPPILITMTIAQAQATSTGASALEAEEPSETVVVSLPPPPPPRHRGISQTTQHLLIAAGSIGVTIIIVMILLALHTMRKRGISLKEAVKHGRNQVLGRGPQPPPKSVESGWDKPKNGNDYGAMREETITPPPAAIARNGSTSSQRPLMGLDRSASFNNRSAPSPDVPQSFLLDSPPPRRNNSNRTHFRNISETPSSPILPLQNQRQSDTTRNTRSISDGASALHYSEQNRESEMSDLPPPPTFKQFLSNRPSASQKLGPNVSRFSWTNSQAPQTPHDPYRDTNSQIVGRDSFMTSRSSVPRFRTIDSWVGQQTNRLEEQKLREQLGSNSTRTSTTFTVAAEAPETERSVPEVPMLPKNVSALRDGTTNTVQASPERSPSTPRPMSPVNKGGLPGKNVRHARHDTVGTVDTAPIFKQHPGQEVRFSTRSLVPSEIFNSKATGDMLS</sequence>
<protein>
    <submittedName>
        <fullName evidence="3">Uncharacterized protein</fullName>
    </submittedName>
</protein>
<gene>
    <name evidence="3" type="ORF">P154DRAFT_572222</name>
</gene>
<accession>A0A6A5X1L2</accession>
<feature type="transmembrane region" description="Helical" evidence="2">
    <location>
        <begin position="117"/>
        <end position="137"/>
    </location>
</feature>
<feature type="compositionally biased region" description="Polar residues" evidence="1">
    <location>
        <begin position="308"/>
        <end position="336"/>
    </location>
</feature>
<reference evidence="3" key="1">
    <citation type="journal article" date="2020" name="Stud. Mycol.">
        <title>101 Dothideomycetes genomes: a test case for predicting lifestyles and emergence of pathogens.</title>
        <authorList>
            <person name="Haridas S."/>
            <person name="Albert R."/>
            <person name="Binder M."/>
            <person name="Bloem J."/>
            <person name="Labutti K."/>
            <person name="Salamov A."/>
            <person name="Andreopoulos B."/>
            <person name="Baker S."/>
            <person name="Barry K."/>
            <person name="Bills G."/>
            <person name="Bluhm B."/>
            <person name="Cannon C."/>
            <person name="Castanera R."/>
            <person name="Culley D."/>
            <person name="Daum C."/>
            <person name="Ezra D."/>
            <person name="Gonzalez J."/>
            <person name="Henrissat B."/>
            <person name="Kuo A."/>
            <person name="Liang C."/>
            <person name="Lipzen A."/>
            <person name="Lutzoni F."/>
            <person name="Magnuson J."/>
            <person name="Mondo S."/>
            <person name="Nolan M."/>
            <person name="Ohm R."/>
            <person name="Pangilinan J."/>
            <person name="Park H.-J."/>
            <person name="Ramirez L."/>
            <person name="Alfaro M."/>
            <person name="Sun H."/>
            <person name="Tritt A."/>
            <person name="Yoshinaga Y."/>
            <person name="Zwiers L.-H."/>
            <person name="Turgeon B."/>
            <person name="Goodwin S."/>
            <person name="Spatafora J."/>
            <person name="Crous P."/>
            <person name="Grigoriev I."/>
        </authorList>
    </citation>
    <scope>NUCLEOTIDE SEQUENCE</scope>
    <source>
        <strain evidence="3">CBS 123094</strain>
    </source>
</reference>